<evidence type="ECO:0000313" key="1">
    <source>
        <dbReference type="EMBL" id="EMF82398.1"/>
    </source>
</evidence>
<dbReference type="EMBL" id="AHOR02000023">
    <property type="protein sequence ID" value="EMF82398.1"/>
    <property type="molecule type" value="Genomic_DNA"/>
</dbReference>
<dbReference type="AlphaFoldDB" id="M3EMW0"/>
<sequence length="81" mass="9043">MGIIDPEGILFASKTEDLKANTKITIKIKENAELIGDSSPVDEFFVFTSDSRFIRKAKRISLQMSNPALKILSVFQKSPIL</sequence>
<name>M3EMW0_9LEPT</name>
<comment type="caution">
    <text evidence="1">The sequence shown here is derived from an EMBL/GenBank/DDBJ whole genome shotgun (WGS) entry which is preliminary data.</text>
</comment>
<reference evidence="1 2" key="1">
    <citation type="submission" date="2013-01" db="EMBL/GenBank/DDBJ databases">
        <authorList>
            <person name="Harkins D.M."/>
            <person name="Durkin A.S."/>
            <person name="Brinkac L.M."/>
            <person name="Haft D.H."/>
            <person name="Selengut J.D."/>
            <person name="Sanka R."/>
            <person name="DePew J."/>
            <person name="Purushe J."/>
            <person name="Tulsiani S.M."/>
            <person name="Graham G.C."/>
            <person name="Burns M.-A."/>
            <person name="Dohnt M.F."/>
            <person name="Smythe L.D."/>
            <person name="McKay D.B."/>
            <person name="Craig S.B."/>
            <person name="Vinetz J.M."/>
            <person name="Sutton G.G."/>
            <person name="Nierman W.C."/>
            <person name="Fouts D.E."/>
        </authorList>
    </citation>
    <scope>NUCLEOTIDE SEQUENCE [LARGE SCALE GENOMIC DNA]</scope>
    <source>
        <strain evidence="1 2">LT2116</strain>
    </source>
</reference>
<gene>
    <name evidence="1" type="ORF">LEP1GSC188_4775</name>
</gene>
<accession>M3EMW0</accession>
<protein>
    <submittedName>
        <fullName evidence="1">Uncharacterized protein</fullName>
    </submittedName>
</protein>
<dbReference type="Proteomes" id="UP000011770">
    <property type="component" value="Unassembled WGS sequence"/>
</dbReference>
<organism evidence="1 2">
    <name type="scientific">Leptospira weilii serovar Topaz str. LT2116</name>
    <dbReference type="NCBI Taxonomy" id="1088540"/>
    <lineage>
        <taxon>Bacteria</taxon>
        <taxon>Pseudomonadati</taxon>
        <taxon>Spirochaetota</taxon>
        <taxon>Spirochaetia</taxon>
        <taxon>Leptospirales</taxon>
        <taxon>Leptospiraceae</taxon>
        <taxon>Leptospira</taxon>
    </lineage>
</organism>
<proteinExistence type="predicted"/>
<evidence type="ECO:0000313" key="2">
    <source>
        <dbReference type="Proteomes" id="UP000011770"/>
    </source>
</evidence>